<keyword evidence="1" id="KW-0479">Metal-binding</keyword>
<evidence type="ECO:0000256" key="2">
    <source>
        <dbReference type="SAM" id="MobiDB-lite"/>
    </source>
</evidence>
<dbReference type="AlphaFoldDB" id="A0A6L2J6W8"/>
<reference evidence="4" key="1">
    <citation type="journal article" date="2019" name="Sci. Rep.">
        <title>Draft genome of Tanacetum cinerariifolium, the natural source of mosquito coil.</title>
        <authorList>
            <person name="Yamashiro T."/>
            <person name="Shiraishi A."/>
            <person name="Satake H."/>
            <person name="Nakayama K."/>
        </authorList>
    </citation>
    <scope>NUCLEOTIDE SEQUENCE</scope>
</reference>
<dbReference type="SUPFAM" id="SSF57756">
    <property type="entry name" value="Retrovirus zinc finger-like domains"/>
    <property type="match status" value="1"/>
</dbReference>
<proteinExistence type="predicted"/>
<keyword evidence="1" id="KW-0863">Zinc-finger</keyword>
<evidence type="ECO:0000259" key="3">
    <source>
        <dbReference type="PROSITE" id="PS50158"/>
    </source>
</evidence>
<organism evidence="4">
    <name type="scientific">Tanacetum cinerariifolium</name>
    <name type="common">Dalmatian daisy</name>
    <name type="synonym">Chrysanthemum cinerariifolium</name>
    <dbReference type="NCBI Taxonomy" id="118510"/>
    <lineage>
        <taxon>Eukaryota</taxon>
        <taxon>Viridiplantae</taxon>
        <taxon>Streptophyta</taxon>
        <taxon>Embryophyta</taxon>
        <taxon>Tracheophyta</taxon>
        <taxon>Spermatophyta</taxon>
        <taxon>Magnoliopsida</taxon>
        <taxon>eudicotyledons</taxon>
        <taxon>Gunneridae</taxon>
        <taxon>Pentapetalae</taxon>
        <taxon>asterids</taxon>
        <taxon>campanulids</taxon>
        <taxon>Asterales</taxon>
        <taxon>Asteraceae</taxon>
        <taxon>Asteroideae</taxon>
        <taxon>Anthemideae</taxon>
        <taxon>Anthemidinae</taxon>
        <taxon>Tanacetum</taxon>
    </lineage>
</organism>
<comment type="caution">
    <text evidence="4">The sequence shown here is derived from an EMBL/GenBank/DDBJ whole genome shotgun (WGS) entry which is preliminary data.</text>
</comment>
<gene>
    <name evidence="4" type="ORF">Tci_004378</name>
</gene>
<dbReference type="InterPro" id="IPR036875">
    <property type="entry name" value="Znf_CCHC_sf"/>
</dbReference>
<dbReference type="GO" id="GO:0008270">
    <property type="term" value="F:zinc ion binding"/>
    <property type="evidence" value="ECO:0007669"/>
    <property type="project" value="UniProtKB-KW"/>
</dbReference>
<feature type="compositionally biased region" description="Basic and acidic residues" evidence="2">
    <location>
        <begin position="81"/>
        <end position="90"/>
    </location>
</feature>
<sequence>MTVAGARENAGNQVVPKTRIPCFNCKEYGHFAKECMKLKQAKDYECHNEKMMLSHYLYMAKIQEVLHVTDDNSRPTYNAEPLEKDEKNANDDEDEHVMLANLIAN</sequence>
<dbReference type="GO" id="GO:0003676">
    <property type="term" value="F:nucleic acid binding"/>
    <property type="evidence" value="ECO:0007669"/>
    <property type="project" value="InterPro"/>
</dbReference>
<dbReference type="PROSITE" id="PS50158">
    <property type="entry name" value="ZF_CCHC"/>
    <property type="match status" value="1"/>
</dbReference>
<name>A0A6L2J6W8_TANCI</name>
<dbReference type="Pfam" id="PF00098">
    <property type="entry name" value="zf-CCHC"/>
    <property type="match status" value="1"/>
</dbReference>
<protein>
    <recommendedName>
        <fullName evidence="3">CCHC-type domain-containing protein</fullName>
    </recommendedName>
</protein>
<feature type="region of interest" description="Disordered" evidence="2">
    <location>
        <begin position="72"/>
        <end position="93"/>
    </location>
</feature>
<dbReference type="InterPro" id="IPR001878">
    <property type="entry name" value="Znf_CCHC"/>
</dbReference>
<dbReference type="SMART" id="SM00343">
    <property type="entry name" value="ZnF_C2HC"/>
    <property type="match status" value="1"/>
</dbReference>
<feature type="domain" description="CCHC-type" evidence="3">
    <location>
        <begin position="22"/>
        <end position="35"/>
    </location>
</feature>
<dbReference type="Gene3D" id="4.10.60.10">
    <property type="entry name" value="Zinc finger, CCHC-type"/>
    <property type="match status" value="1"/>
</dbReference>
<evidence type="ECO:0000313" key="4">
    <source>
        <dbReference type="EMBL" id="GEU32400.1"/>
    </source>
</evidence>
<accession>A0A6L2J6W8</accession>
<keyword evidence="1" id="KW-0862">Zinc</keyword>
<evidence type="ECO:0000256" key="1">
    <source>
        <dbReference type="PROSITE-ProRule" id="PRU00047"/>
    </source>
</evidence>
<dbReference type="EMBL" id="BKCJ010000350">
    <property type="protein sequence ID" value="GEU32400.1"/>
    <property type="molecule type" value="Genomic_DNA"/>
</dbReference>